<evidence type="ECO:0000259" key="5">
    <source>
        <dbReference type="PROSITE" id="PS51206"/>
    </source>
</evidence>
<keyword evidence="1" id="KW-0547">Nucleotide-binding</keyword>
<dbReference type="GO" id="GO:0004386">
    <property type="term" value="F:helicase activity"/>
    <property type="evidence" value="ECO:0007669"/>
    <property type="project" value="UniProtKB-KW"/>
</dbReference>
<keyword evidence="2" id="KW-0378">Hydrolase</keyword>
<evidence type="ECO:0000313" key="6">
    <source>
        <dbReference type="EMBL" id="KGF54406.1"/>
    </source>
</evidence>
<dbReference type="GO" id="GO:0005524">
    <property type="term" value="F:ATP binding"/>
    <property type="evidence" value="ECO:0007669"/>
    <property type="project" value="UniProtKB-KW"/>
</dbReference>
<evidence type="ECO:0000256" key="1">
    <source>
        <dbReference type="ARBA" id="ARBA00022741"/>
    </source>
</evidence>
<dbReference type="RefSeq" id="WP_044941995.1">
    <property type="nucleotide sequence ID" value="NZ_KN174164.1"/>
</dbReference>
<accession>A0A096B615</accession>
<dbReference type="Proteomes" id="UP000029585">
    <property type="component" value="Unassembled WGS sequence"/>
</dbReference>
<dbReference type="InterPro" id="IPR006500">
    <property type="entry name" value="Helicase_put_C_phage/plasmid"/>
</dbReference>
<feature type="region of interest" description="Disordered" evidence="4">
    <location>
        <begin position="11"/>
        <end position="60"/>
    </location>
</feature>
<dbReference type="PANTHER" id="PTHR35372:SF2">
    <property type="entry name" value="SF3 HELICASE DOMAIN-CONTAINING PROTEIN"/>
    <property type="match status" value="1"/>
</dbReference>
<keyword evidence="3" id="KW-0067">ATP-binding</keyword>
<dbReference type="Pfam" id="PF19263">
    <property type="entry name" value="DUF5906"/>
    <property type="match status" value="1"/>
</dbReference>
<evidence type="ECO:0000256" key="3">
    <source>
        <dbReference type="ARBA" id="ARBA00022840"/>
    </source>
</evidence>
<comment type="caution">
    <text evidence="6">The sequence shown here is derived from an EMBL/GenBank/DDBJ whole genome shotgun (WGS) entry which is preliminary data.</text>
</comment>
<evidence type="ECO:0000256" key="4">
    <source>
        <dbReference type="SAM" id="MobiDB-lite"/>
    </source>
</evidence>
<evidence type="ECO:0000256" key="2">
    <source>
        <dbReference type="ARBA" id="ARBA00022801"/>
    </source>
</evidence>
<keyword evidence="7" id="KW-1185">Reference proteome</keyword>
<protein>
    <recommendedName>
        <fullName evidence="5">SF3 helicase domain-containing protein</fullName>
    </recommendedName>
</protein>
<dbReference type="InterPro" id="IPR014818">
    <property type="entry name" value="Phage/plasmid_primase_P4_C"/>
</dbReference>
<dbReference type="PROSITE" id="PS51206">
    <property type="entry name" value="SF3_HELICASE_1"/>
    <property type="match status" value="1"/>
</dbReference>
<dbReference type="HOGENOM" id="CLU_557484_0_0_9"/>
<dbReference type="SMART" id="SM00885">
    <property type="entry name" value="D5_N"/>
    <property type="match status" value="1"/>
</dbReference>
<dbReference type="PANTHER" id="PTHR35372">
    <property type="entry name" value="ATP BINDING PROTEIN-RELATED"/>
    <property type="match status" value="1"/>
</dbReference>
<name>A0A096B615_FLAPL</name>
<dbReference type="GO" id="GO:0016787">
    <property type="term" value="F:hydrolase activity"/>
    <property type="evidence" value="ECO:0007669"/>
    <property type="project" value="UniProtKB-KW"/>
</dbReference>
<gene>
    <name evidence="6" type="ORF">HMPREF9460_02795</name>
</gene>
<dbReference type="EMBL" id="ADLO01000088">
    <property type="protein sequence ID" value="KGF54406.1"/>
    <property type="molecule type" value="Genomic_DNA"/>
</dbReference>
<dbReference type="SUPFAM" id="SSF52540">
    <property type="entry name" value="P-loop containing nucleoside triphosphate hydrolases"/>
    <property type="match status" value="1"/>
</dbReference>
<dbReference type="Pfam" id="PF08706">
    <property type="entry name" value="D5_N"/>
    <property type="match status" value="1"/>
</dbReference>
<dbReference type="InterPro" id="IPR051620">
    <property type="entry name" value="ORF904-like_C"/>
</dbReference>
<dbReference type="InterPro" id="IPR045455">
    <property type="entry name" value="NrS-1_pol-like_helicase"/>
</dbReference>
<reference evidence="6 7" key="1">
    <citation type="submission" date="2011-08" db="EMBL/GenBank/DDBJ databases">
        <title>The Genome Sequence of Clostridium orbiscindens 1_3_50AFAA.</title>
        <authorList>
            <consortium name="The Broad Institute Genome Sequencing Platform"/>
            <person name="Earl A."/>
            <person name="Ward D."/>
            <person name="Feldgarden M."/>
            <person name="Gevers D."/>
            <person name="Daigneault M."/>
            <person name="Strauss J."/>
            <person name="Allen-Vercoe E."/>
            <person name="Young S.K."/>
            <person name="Zeng Q."/>
            <person name="Gargeya S."/>
            <person name="Fitzgerald M."/>
            <person name="Haas B."/>
            <person name="Abouelleil A."/>
            <person name="Alvarado L."/>
            <person name="Arachchi H.M."/>
            <person name="Berlin A."/>
            <person name="Brown A."/>
            <person name="Chapman S.B."/>
            <person name="Chen Z."/>
            <person name="Dunbar C."/>
            <person name="Freedman E."/>
            <person name="Gearin G."/>
            <person name="Gellesch M."/>
            <person name="Goldberg J."/>
            <person name="Griggs A."/>
            <person name="Gujja S."/>
            <person name="Heiman D."/>
            <person name="Howarth C."/>
            <person name="Larson L."/>
            <person name="Lui A."/>
            <person name="MacDonald P.J.P."/>
            <person name="Montmayeur A."/>
            <person name="Murphy C."/>
            <person name="Neiman D."/>
            <person name="Pearson M."/>
            <person name="Priest M."/>
            <person name="Roberts A."/>
            <person name="Saif S."/>
            <person name="Shea T."/>
            <person name="Shenoy N."/>
            <person name="Sisk P."/>
            <person name="Stolte C."/>
            <person name="Sykes S."/>
            <person name="Wortman J."/>
            <person name="Nusbaum C."/>
            <person name="Birren B."/>
        </authorList>
    </citation>
    <scope>NUCLEOTIDE SEQUENCE [LARGE SCALE GENOMIC DNA]</scope>
    <source>
        <strain evidence="6 7">1_3_50AFAA</strain>
    </source>
</reference>
<dbReference type="eggNOG" id="COG3378">
    <property type="taxonomic scope" value="Bacteria"/>
</dbReference>
<dbReference type="InterPro" id="IPR014015">
    <property type="entry name" value="Helicase_SF3_DNA-vir"/>
</dbReference>
<evidence type="ECO:0000313" key="7">
    <source>
        <dbReference type="Proteomes" id="UP000029585"/>
    </source>
</evidence>
<dbReference type="InterPro" id="IPR027417">
    <property type="entry name" value="P-loop_NTPase"/>
</dbReference>
<dbReference type="Gene3D" id="3.40.50.300">
    <property type="entry name" value="P-loop containing nucleotide triphosphate hydrolases"/>
    <property type="match status" value="1"/>
</dbReference>
<dbReference type="PATRIC" id="fig|742738.3.peg.2873"/>
<dbReference type="NCBIfam" id="TIGR01613">
    <property type="entry name" value="primase_Cterm"/>
    <property type="match status" value="1"/>
</dbReference>
<sequence length="489" mass="56155">MSFNFFDDIFGNCPDEDPDSLWSTMKEDEEEDAKRRFYGISEQSNHQHPPEEPSPVAKSPRKRANYFSDLVERLVESKQLLVARENGQVFFYEDDGGLYRPIPRLNSFLVNFFDERTKRSLLAHDVREIAERLTWVEEIQCGRDSFNQDPFLINLKNGVFCVDTGILLEHSPRFRFTYQVEAEYLENQDDIHCPAFELFCQSSLDGDADKRQLLLEFIGYICSDSNAGKCALFLKGQPNTGKSVISEFITRLFDPALVSNIPLHQLVDRFFRAELAGKKLNVAGEIAGRALRDISIFKSITGNDRITGEFKGRDPFYFTTRCKLLFSGNTLPQTTEADTTAAYANRIKVLLFKQSVPPEKQDKWLPDKLWDERNSIVTLALHAYQELIERNFRFTLPPDSKLFMESFALRGNVLGGFLEECCVCEPGARVFNTELYAAFAAFCKRNGVDCIPRKQFYELLSGIPYIAAKRLRIGTENRQRTRGYSPKRI</sequence>
<dbReference type="AlphaFoldDB" id="A0A096B615"/>
<organism evidence="6 7">
    <name type="scientific">Flavonifractor plautii 1_3_50AFAA</name>
    <dbReference type="NCBI Taxonomy" id="742738"/>
    <lineage>
        <taxon>Bacteria</taxon>
        <taxon>Bacillati</taxon>
        <taxon>Bacillota</taxon>
        <taxon>Clostridia</taxon>
        <taxon>Eubacteriales</taxon>
        <taxon>Oscillospiraceae</taxon>
        <taxon>Flavonifractor</taxon>
    </lineage>
</organism>
<feature type="domain" description="SF3 helicase" evidence="5">
    <location>
        <begin position="209"/>
        <end position="365"/>
    </location>
</feature>
<proteinExistence type="predicted"/>